<gene>
    <name evidence="14 18" type="primary">ileS</name>
    <name evidence="18" type="ORF">ACHINZ_5930</name>
</gene>
<dbReference type="InterPro" id="IPR014729">
    <property type="entry name" value="Rossmann-like_a/b/a_fold"/>
</dbReference>
<dbReference type="InterPro" id="IPR002300">
    <property type="entry name" value="aa-tRNA-synth_Ia"/>
</dbReference>
<keyword evidence="11 14" id="KW-0030">Aminoacyl-tRNA synthetase</keyword>
<evidence type="ECO:0000256" key="4">
    <source>
        <dbReference type="ARBA" id="ARBA00022490"/>
    </source>
</evidence>
<comment type="domain">
    <text evidence="14">IleRS has two distinct active sites: one for aminoacylation and one for editing. The misactivated valine is translocated from the active site to the editing site, which sterically excludes the correctly activated isoleucine. The single editing site contains two valyl binding pockets, one specific for each substrate (Val-AMP or Val-tRNA(Ile)).</text>
</comment>
<evidence type="ECO:0000259" key="15">
    <source>
        <dbReference type="Pfam" id="PF00133"/>
    </source>
</evidence>
<dbReference type="InterPro" id="IPR009008">
    <property type="entry name" value="Val/Leu/Ile-tRNA-synth_edit"/>
</dbReference>
<dbReference type="CDD" id="cd07960">
    <property type="entry name" value="Anticodon_Ia_Ile_BEm"/>
    <property type="match status" value="1"/>
</dbReference>
<feature type="domain" description="Methionyl/Valyl/Leucyl/Isoleucyl-tRNA synthetase anticodon-binding" evidence="17">
    <location>
        <begin position="687"/>
        <end position="843"/>
    </location>
</feature>
<dbReference type="GO" id="GO:0004822">
    <property type="term" value="F:isoleucine-tRNA ligase activity"/>
    <property type="evidence" value="ECO:0007669"/>
    <property type="project" value="UniProtKB-UniRule"/>
</dbReference>
<dbReference type="AlphaFoldDB" id="A0AAT9G599"/>
<feature type="binding site" evidence="14">
    <location>
        <position position="563"/>
    </location>
    <ligand>
        <name>L-isoleucyl-5'-AMP</name>
        <dbReference type="ChEBI" id="CHEBI:178002"/>
    </ligand>
</feature>
<keyword evidence="9 14" id="KW-0067">ATP-binding</keyword>
<evidence type="ECO:0000313" key="18">
    <source>
        <dbReference type="EMBL" id="BET44918.1"/>
    </source>
</evidence>
<feature type="binding site" evidence="14">
    <location>
        <position position="905"/>
    </location>
    <ligand>
        <name>Zn(2+)</name>
        <dbReference type="ChEBI" id="CHEBI:29105"/>
    </ligand>
</feature>
<dbReference type="Gene3D" id="3.90.740.10">
    <property type="entry name" value="Valyl/Leucyl/Isoleucyl-tRNA synthetase, editing domain"/>
    <property type="match status" value="1"/>
</dbReference>
<dbReference type="Gene3D" id="3.40.50.620">
    <property type="entry name" value="HUPs"/>
    <property type="match status" value="2"/>
</dbReference>
<comment type="subunit">
    <text evidence="3 14">Monomer.</text>
</comment>
<feature type="short sequence motif" description="'HIGH' region" evidence="14">
    <location>
        <begin position="58"/>
        <end position="68"/>
    </location>
</feature>
<evidence type="ECO:0000256" key="11">
    <source>
        <dbReference type="ARBA" id="ARBA00023146"/>
    </source>
</evidence>
<comment type="similarity">
    <text evidence="2 14">Belongs to the class-I aminoacyl-tRNA synthetase family. IleS type 1 subfamily.</text>
</comment>
<dbReference type="SUPFAM" id="SSF50677">
    <property type="entry name" value="ValRS/IleRS/LeuRS editing domain"/>
    <property type="match status" value="1"/>
</dbReference>
<dbReference type="GO" id="GO:0006428">
    <property type="term" value="P:isoleucyl-tRNA aminoacylation"/>
    <property type="evidence" value="ECO:0007669"/>
    <property type="project" value="UniProtKB-UniRule"/>
</dbReference>
<keyword evidence="8 14" id="KW-0862">Zinc</keyword>
<dbReference type="GO" id="GO:0008270">
    <property type="term" value="F:zinc ion binding"/>
    <property type="evidence" value="ECO:0007669"/>
    <property type="project" value="UniProtKB-UniRule"/>
</dbReference>
<dbReference type="InterPro" id="IPR050081">
    <property type="entry name" value="Ile-tRNA_ligase"/>
</dbReference>
<evidence type="ECO:0000256" key="3">
    <source>
        <dbReference type="ARBA" id="ARBA00011245"/>
    </source>
</evidence>
<dbReference type="InterPro" id="IPR033708">
    <property type="entry name" value="Anticodon_Ile_BEm"/>
</dbReference>
<dbReference type="PRINTS" id="PR00984">
    <property type="entry name" value="TRNASYNTHILE"/>
</dbReference>
<comment type="subcellular location">
    <subcellularLocation>
        <location evidence="1 14">Cytoplasm</location>
    </subcellularLocation>
</comment>
<evidence type="ECO:0000256" key="7">
    <source>
        <dbReference type="ARBA" id="ARBA00022741"/>
    </source>
</evidence>
<protein>
    <recommendedName>
        <fullName evidence="14">Isoleucine--tRNA ligase</fullName>
        <ecNumber evidence="14">6.1.1.5</ecNumber>
    </recommendedName>
    <alternativeName>
        <fullName evidence="14">Isoleucyl-tRNA synthetase</fullName>
        <shortName evidence="14">IleRS</shortName>
    </alternativeName>
</protein>
<keyword evidence="6 14" id="KW-0479">Metal-binding</keyword>
<dbReference type="GO" id="GO:0005524">
    <property type="term" value="F:ATP binding"/>
    <property type="evidence" value="ECO:0007669"/>
    <property type="project" value="UniProtKB-UniRule"/>
</dbReference>
<feature type="binding site" evidence="14">
    <location>
        <position position="922"/>
    </location>
    <ligand>
        <name>Zn(2+)</name>
        <dbReference type="ChEBI" id="CHEBI:29105"/>
    </ligand>
</feature>
<feature type="binding site" evidence="14">
    <location>
        <position position="925"/>
    </location>
    <ligand>
        <name>Zn(2+)</name>
        <dbReference type="ChEBI" id="CHEBI:29105"/>
    </ligand>
</feature>
<dbReference type="Pfam" id="PF08264">
    <property type="entry name" value="Anticodon_1"/>
    <property type="match status" value="1"/>
</dbReference>
<dbReference type="GO" id="GO:0005829">
    <property type="term" value="C:cytosol"/>
    <property type="evidence" value="ECO:0007669"/>
    <property type="project" value="TreeGrafter"/>
</dbReference>
<reference evidence="18" key="2">
    <citation type="submission" date="2023-10" db="EMBL/GenBank/DDBJ databases">
        <authorList>
            <person name="Koga R."/>
            <person name="Fukatsu T."/>
        </authorList>
    </citation>
    <scope>NUCLEOTIDE SEQUENCE</scope>
    <source>
        <strain evidence="18">Kw-01</strain>
    </source>
</reference>
<feature type="binding site" evidence="14">
    <location>
        <position position="902"/>
    </location>
    <ligand>
        <name>Zn(2+)</name>
        <dbReference type="ChEBI" id="CHEBI:29105"/>
    </ligand>
</feature>
<dbReference type="InterPro" id="IPR013155">
    <property type="entry name" value="M/V/L/I-tRNA-synth_anticd-bd"/>
</dbReference>
<dbReference type="Pfam" id="PF00133">
    <property type="entry name" value="tRNA-synt_1"/>
    <property type="match status" value="1"/>
</dbReference>
<evidence type="ECO:0000256" key="9">
    <source>
        <dbReference type="ARBA" id="ARBA00022840"/>
    </source>
</evidence>
<reference evidence="18" key="1">
    <citation type="journal article" date="2023" name="Front. Microbiol.">
        <title>Genome analysis of Candidatus Aschnera chinzeii, the bacterial endosymbiont of the blood-sucking bat fly Penicillidia jenynsii (Insecta: Diptera: Nycteribiidae).</title>
        <authorList>
            <person name="Koga R."/>
            <person name="Moriyama M."/>
            <person name="Nozaki T."/>
            <person name="Fukatsu T."/>
        </authorList>
    </citation>
    <scope>NUCLEOTIDE SEQUENCE</scope>
    <source>
        <strain evidence="18">Kw-01</strain>
    </source>
</reference>
<dbReference type="HAMAP" id="MF_02002">
    <property type="entry name" value="Ile_tRNA_synth_type1"/>
    <property type="match status" value="1"/>
</dbReference>
<feature type="domain" description="Zinc finger FPG/IleRS-type" evidence="16">
    <location>
        <begin position="899"/>
        <end position="927"/>
    </location>
</feature>
<feature type="binding site" evidence="14">
    <location>
        <position position="607"/>
    </location>
    <ligand>
        <name>ATP</name>
        <dbReference type="ChEBI" id="CHEBI:30616"/>
    </ligand>
</feature>
<evidence type="ECO:0000256" key="5">
    <source>
        <dbReference type="ARBA" id="ARBA00022598"/>
    </source>
</evidence>
<dbReference type="EC" id="6.1.1.5" evidence="14"/>
<comment type="cofactor">
    <cofactor evidence="14">
        <name>Zn(2+)</name>
        <dbReference type="ChEBI" id="CHEBI:29105"/>
    </cofactor>
    <text evidence="14">Binds 1 zinc ion per subunit.</text>
</comment>
<keyword evidence="5 14" id="KW-0436">Ligase</keyword>
<dbReference type="Gene3D" id="1.10.730.20">
    <property type="match status" value="1"/>
</dbReference>
<comment type="catalytic activity">
    <reaction evidence="13 14">
        <text>tRNA(Ile) + L-isoleucine + ATP = L-isoleucyl-tRNA(Ile) + AMP + diphosphate</text>
        <dbReference type="Rhea" id="RHEA:11060"/>
        <dbReference type="Rhea" id="RHEA-COMP:9666"/>
        <dbReference type="Rhea" id="RHEA-COMP:9695"/>
        <dbReference type="ChEBI" id="CHEBI:30616"/>
        <dbReference type="ChEBI" id="CHEBI:33019"/>
        <dbReference type="ChEBI" id="CHEBI:58045"/>
        <dbReference type="ChEBI" id="CHEBI:78442"/>
        <dbReference type="ChEBI" id="CHEBI:78528"/>
        <dbReference type="ChEBI" id="CHEBI:456215"/>
        <dbReference type="EC" id="6.1.1.5"/>
    </reaction>
</comment>
<dbReference type="InterPro" id="IPR009080">
    <property type="entry name" value="tRNAsynth_Ia_anticodon-bd"/>
</dbReference>
<evidence type="ECO:0000256" key="12">
    <source>
        <dbReference type="ARBA" id="ARBA00025217"/>
    </source>
</evidence>
<accession>A0AAT9G599</accession>
<dbReference type="InterPro" id="IPR002301">
    <property type="entry name" value="Ile-tRNA-ligase"/>
</dbReference>
<dbReference type="InterPro" id="IPR001412">
    <property type="entry name" value="aa-tRNA-synth_I_CS"/>
</dbReference>
<dbReference type="FunFam" id="1.10.730.20:FF:000001">
    <property type="entry name" value="Isoleucine--tRNA ligase"/>
    <property type="match status" value="1"/>
</dbReference>
<evidence type="ECO:0000256" key="10">
    <source>
        <dbReference type="ARBA" id="ARBA00022917"/>
    </source>
</evidence>
<dbReference type="NCBIfam" id="TIGR00392">
    <property type="entry name" value="ileS"/>
    <property type="match status" value="1"/>
</dbReference>
<dbReference type="GO" id="GO:0002161">
    <property type="term" value="F:aminoacyl-tRNA deacylase activity"/>
    <property type="evidence" value="ECO:0007669"/>
    <property type="project" value="InterPro"/>
</dbReference>
<evidence type="ECO:0000256" key="8">
    <source>
        <dbReference type="ARBA" id="ARBA00022833"/>
    </source>
</evidence>
<dbReference type="GO" id="GO:0000049">
    <property type="term" value="F:tRNA binding"/>
    <property type="evidence" value="ECO:0007669"/>
    <property type="project" value="InterPro"/>
</dbReference>
<evidence type="ECO:0000256" key="13">
    <source>
        <dbReference type="ARBA" id="ARBA00048359"/>
    </source>
</evidence>
<name>A0AAT9G599_9ENTR</name>
<dbReference type="SUPFAM" id="SSF47323">
    <property type="entry name" value="Anticodon-binding domain of a subclass of class I aminoacyl-tRNA synthetases"/>
    <property type="match status" value="1"/>
</dbReference>
<dbReference type="InterPro" id="IPR010663">
    <property type="entry name" value="Znf_FPG/IleRS"/>
</dbReference>
<evidence type="ECO:0000256" key="1">
    <source>
        <dbReference type="ARBA" id="ARBA00004496"/>
    </source>
</evidence>
<dbReference type="FunFam" id="3.40.50.620:FF:000042">
    <property type="entry name" value="Isoleucine--tRNA ligase"/>
    <property type="match status" value="1"/>
</dbReference>
<dbReference type="Pfam" id="PF06827">
    <property type="entry name" value="zf-FPG_IleRS"/>
    <property type="match status" value="1"/>
</dbReference>
<keyword evidence="4 14" id="KW-0963">Cytoplasm</keyword>
<keyword evidence="7 14" id="KW-0547">Nucleotide-binding</keyword>
<keyword evidence="10 14" id="KW-0648">Protein biosynthesis</keyword>
<proteinExistence type="inferred from homology"/>
<dbReference type="FunFam" id="3.40.50.620:FF:000048">
    <property type="entry name" value="Isoleucine--tRNA ligase"/>
    <property type="match status" value="1"/>
</dbReference>
<evidence type="ECO:0000259" key="16">
    <source>
        <dbReference type="Pfam" id="PF06827"/>
    </source>
</evidence>
<dbReference type="InterPro" id="IPR023585">
    <property type="entry name" value="Ile-tRNA-ligase_type1"/>
</dbReference>
<organism evidence="18">
    <name type="scientific">Candidatus Aschnera chinzeii</name>
    <dbReference type="NCBI Taxonomy" id="1485666"/>
    <lineage>
        <taxon>Bacteria</taxon>
        <taxon>Pseudomonadati</taxon>
        <taxon>Pseudomonadota</taxon>
        <taxon>Gammaproteobacteria</taxon>
        <taxon>Enterobacterales</taxon>
        <taxon>Enterobacteriaceae</taxon>
        <taxon>Candidatus Aschnera</taxon>
    </lineage>
</organism>
<dbReference type="PROSITE" id="PS00178">
    <property type="entry name" value="AA_TRNA_LIGASE_I"/>
    <property type="match status" value="1"/>
</dbReference>
<evidence type="ECO:0000256" key="2">
    <source>
        <dbReference type="ARBA" id="ARBA00006887"/>
    </source>
</evidence>
<evidence type="ECO:0000256" key="14">
    <source>
        <dbReference type="HAMAP-Rule" id="MF_02002"/>
    </source>
</evidence>
<evidence type="ECO:0000259" key="17">
    <source>
        <dbReference type="Pfam" id="PF08264"/>
    </source>
</evidence>
<dbReference type="PANTHER" id="PTHR42765:SF1">
    <property type="entry name" value="ISOLEUCINE--TRNA LIGASE, MITOCHONDRIAL"/>
    <property type="match status" value="1"/>
</dbReference>
<feature type="short sequence motif" description="'KMSKS' region" evidence="14">
    <location>
        <begin position="604"/>
        <end position="608"/>
    </location>
</feature>
<dbReference type="PANTHER" id="PTHR42765">
    <property type="entry name" value="SOLEUCYL-TRNA SYNTHETASE"/>
    <property type="match status" value="1"/>
</dbReference>
<dbReference type="EMBL" id="AP028961">
    <property type="protein sequence ID" value="BET44918.1"/>
    <property type="molecule type" value="Genomic_DNA"/>
</dbReference>
<evidence type="ECO:0000256" key="6">
    <source>
        <dbReference type="ARBA" id="ARBA00022723"/>
    </source>
</evidence>
<comment type="function">
    <text evidence="12 14">Catalyzes the attachment of isoleucine to tRNA(Ile). As IleRS can inadvertently accommodate and process structurally similar amino acids such as valine, to avoid such errors it has two additional distinct tRNA(Ile)-dependent editing activities. One activity is designated as 'pretransfer' editing and involves the hydrolysis of activated Val-AMP. The other activity is designated 'posttransfer' editing and involves deacylation of mischarged Val-tRNA(Ile).</text>
</comment>
<dbReference type="SUPFAM" id="SSF52374">
    <property type="entry name" value="Nucleotidylyl transferase"/>
    <property type="match status" value="1"/>
</dbReference>
<sequence length="939" mass="109409">MHNYKNTLNLPQTTFSMRANLTDQEPKILQHWYKDNLYIAIRKSKIGKPIFILHDGPPYANGNIHIGHAINKILKDIIIKSKGLEGYDAPYIPGWDCHGLPIEHKIEQILKKTNNTHSVTEFRKICRIYAKEQAEKQKKDFIRMGVVGDWQNPYLTMNYKMQANTIRTLGKLIEKGYLIKGDKPVHWCTQCCSSLAEAEIEYLLHKADSIYVRFKAIDSLHIYKMFNINTSISLPIYAIIWTTTPWSLPANRAIAINNNYTYQLIEINSAECYIIAKSLVKNLLDHLKIKKWKILSECKSSKLEFTLFKHPFINFNVPMILSNHVILNIGTGLVHIAPAHGPEDYHISKIYKLNVYNPIGPDGCYLQDTHYELNGKFALHANNIIIKILRYHKALVHQEILQHKYPCCWRHKNPIIFRSTKQWFIGIEKNKLRNQLLDNITQVKWIPKYGFNHMKSMIINRPDWCISRQRLWGTPMPLFIHKKTNKLHPSTLLLIEQIAQYVEEHGEESWWTLDINKFLGEEANNYIKINDILDVWFDSGSTYFTVIQQETNFKGHQVDLYLEGLDQHRGWFMSSLIISTAIHKKSPYKAVMTHGFAVDKNGHKMSKSANNSISPQNIIDKFGADILRLWVASSDYSNDITISDDILIQTVDNYRRIRNTIRFLLANLHDFIPNKDEIHINKMIAIDIWAINCTNKTQIKIKSQYKNYNFHGVIQLLMHFCTIQMGSFYLDIIKDRLYTSKKHSIAHRSCQTAFYHILESLVRWISPILSFTADEIWHKIPGTRSQYIFTEEYYSNLSKIMSHASPFNIEWNILINIKNNINKILETAKKEKIIKNSLEAKIIFYADTKINIILNSLNNELHYLLLVSAVNIYNIQDAPHNAYNTDINGLKIIFKKANGKKCPRCWHYTNDIGTNKQYPDLCFRCINNVIGNGMIRKFI</sequence>
<feature type="domain" description="Aminoacyl-tRNA synthetase class Ia" evidence="15">
    <location>
        <begin position="27"/>
        <end position="643"/>
    </location>
</feature>